<feature type="transmembrane region" description="Helical" evidence="1">
    <location>
        <begin position="6"/>
        <end position="28"/>
    </location>
</feature>
<keyword evidence="1" id="KW-0812">Transmembrane</keyword>
<evidence type="ECO:0000256" key="1">
    <source>
        <dbReference type="SAM" id="Phobius"/>
    </source>
</evidence>
<evidence type="ECO:0000313" key="2">
    <source>
        <dbReference type="EMBL" id="KKN13349.1"/>
    </source>
</evidence>
<organism evidence="2">
    <name type="scientific">marine sediment metagenome</name>
    <dbReference type="NCBI Taxonomy" id="412755"/>
    <lineage>
        <taxon>unclassified sequences</taxon>
        <taxon>metagenomes</taxon>
        <taxon>ecological metagenomes</taxon>
    </lineage>
</organism>
<name>A0A0F9N5Z4_9ZZZZ</name>
<reference evidence="2" key="1">
    <citation type="journal article" date="2015" name="Nature">
        <title>Complex archaea that bridge the gap between prokaryotes and eukaryotes.</title>
        <authorList>
            <person name="Spang A."/>
            <person name="Saw J.H."/>
            <person name="Jorgensen S.L."/>
            <person name="Zaremba-Niedzwiedzka K."/>
            <person name="Martijn J."/>
            <person name="Lind A.E."/>
            <person name="van Eijk R."/>
            <person name="Schleper C."/>
            <person name="Guy L."/>
            <person name="Ettema T.J."/>
        </authorList>
    </citation>
    <scope>NUCLEOTIDE SEQUENCE</scope>
</reference>
<gene>
    <name evidence="2" type="ORF">LCGC14_1007410</name>
</gene>
<comment type="caution">
    <text evidence="2">The sequence shown here is derived from an EMBL/GenBank/DDBJ whole genome shotgun (WGS) entry which is preliminary data.</text>
</comment>
<protein>
    <submittedName>
        <fullName evidence="2">Uncharacterized protein</fullName>
    </submittedName>
</protein>
<keyword evidence="1" id="KW-1133">Transmembrane helix</keyword>
<dbReference type="AlphaFoldDB" id="A0A0F9N5Z4"/>
<keyword evidence="1" id="KW-0472">Membrane</keyword>
<sequence length="94" mass="11233">MEPLPLISYPMIYINIIGAIQMAAVYNVSKEEIKKLKEFIKLQIEYRYPHFRYEFSDKFSSGVVCYNFEEQETADAVYAEIRNYIVFLIEKFIK</sequence>
<accession>A0A0F9N5Z4</accession>
<dbReference type="EMBL" id="LAZR01003932">
    <property type="protein sequence ID" value="KKN13349.1"/>
    <property type="molecule type" value="Genomic_DNA"/>
</dbReference>
<proteinExistence type="predicted"/>